<protein>
    <submittedName>
        <fullName evidence="4">Membrane protein</fullName>
    </submittedName>
</protein>
<dbReference type="RefSeq" id="WP_239073035.1">
    <property type="nucleotide sequence ID" value="NZ_BAABFI010000006.1"/>
</dbReference>
<keyword evidence="2" id="KW-1133">Transmembrane helix</keyword>
<dbReference type="Proteomes" id="UP000577956">
    <property type="component" value="Unassembled WGS sequence"/>
</dbReference>
<feature type="transmembrane region" description="Helical" evidence="2">
    <location>
        <begin position="31"/>
        <end position="62"/>
    </location>
</feature>
<feature type="transmembrane region" description="Helical" evidence="2">
    <location>
        <begin position="95"/>
        <end position="113"/>
    </location>
</feature>
<organism evidence="5 6">
    <name type="scientific">Cellulomonas oligotrophica</name>
    <dbReference type="NCBI Taxonomy" id="931536"/>
    <lineage>
        <taxon>Bacteria</taxon>
        <taxon>Bacillati</taxon>
        <taxon>Actinomycetota</taxon>
        <taxon>Actinomycetes</taxon>
        <taxon>Micrococcales</taxon>
        <taxon>Cellulomonadaceae</taxon>
        <taxon>Cellulomonas</taxon>
    </lineage>
</organism>
<dbReference type="EMBL" id="BONN01000018">
    <property type="protein sequence ID" value="GIG34472.1"/>
    <property type="molecule type" value="Genomic_DNA"/>
</dbReference>
<dbReference type="GO" id="GO:0016791">
    <property type="term" value="F:phosphatase activity"/>
    <property type="evidence" value="ECO:0007669"/>
    <property type="project" value="TreeGrafter"/>
</dbReference>
<keyword evidence="7" id="KW-1185">Reference proteome</keyword>
<evidence type="ECO:0000256" key="1">
    <source>
        <dbReference type="ARBA" id="ARBA00022801"/>
    </source>
</evidence>
<evidence type="ECO:0000313" key="7">
    <source>
        <dbReference type="Proteomes" id="UP000618382"/>
    </source>
</evidence>
<dbReference type="PANTHER" id="PTHR43156">
    <property type="entry name" value="STAGE II SPORULATION PROTEIN E-RELATED"/>
    <property type="match status" value="1"/>
</dbReference>
<evidence type="ECO:0000259" key="3">
    <source>
        <dbReference type="SMART" id="SM00331"/>
    </source>
</evidence>
<evidence type="ECO:0000313" key="5">
    <source>
        <dbReference type="EMBL" id="NYD87976.1"/>
    </source>
</evidence>
<dbReference type="AlphaFoldDB" id="A0A7Y9FKX5"/>
<dbReference type="Gene3D" id="3.60.40.10">
    <property type="entry name" value="PPM-type phosphatase domain"/>
    <property type="match status" value="1"/>
</dbReference>
<name>A0A7Y9FKX5_9CELL</name>
<dbReference type="InterPro" id="IPR001932">
    <property type="entry name" value="PPM-type_phosphatase-like_dom"/>
</dbReference>
<reference evidence="4 7" key="2">
    <citation type="submission" date="2021-01" db="EMBL/GenBank/DDBJ databases">
        <title>Whole genome shotgun sequence of Cellulomonas oligotrophica NBRC 109435.</title>
        <authorList>
            <person name="Komaki H."/>
            <person name="Tamura T."/>
        </authorList>
    </citation>
    <scope>NUCLEOTIDE SEQUENCE [LARGE SCALE GENOMIC DNA]</scope>
    <source>
        <strain evidence="4 7">NBRC 109435</strain>
    </source>
</reference>
<accession>A0A7Y9FKX5</accession>
<gene>
    <name evidence="5" type="ORF">BKA21_003525</name>
    <name evidence="4" type="ORF">Col01nite_36310</name>
</gene>
<evidence type="ECO:0000313" key="4">
    <source>
        <dbReference type="EMBL" id="GIG34472.1"/>
    </source>
</evidence>
<dbReference type="PANTHER" id="PTHR43156:SF2">
    <property type="entry name" value="STAGE II SPORULATION PROTEIN E"/>
    <property type="match status" value="1"/>
</dbReference>
<sequence length="360" mass="37307">MGTPEDEAGRAQRAWAVLRGQAARSQPRTAALLYVVAVGLALAVAAQPLWFVPSAFVLLLLVGAFLLRWRALVVLVAEVVVLVVVLVLVGPAAPAPGVLAVIALACVAVLVFARERERLGLQGAPGALMLVDLRDRLAAAGRMPTLPSGWVVDADVRSAHEAAFSGDFLVSRVVDGGRRLEVVLVDVSGKGQDAGVRSLQLSGAFSGLLGAMPPERFLPAANAYLVGQAWDEGFATAVHLTIDLRTGDYRVATAGHPPPAVLHAGSGRIEVLTTAGPALGVLDDVDPVPSTGRLHPGDAVVLYTDGVVEQRGRDVDQGIDRLLGVVESAVAARPGGARDVLAGVHAGDDDDRAVVVVRRG</sequence>
<dbReference type="SUPFAM" id="SSF81606">
    <property type="entry name" value="PP2C-like"/>
    <property type="match status" value="1"/>
</dbReference>
<dbReference type="InterPro" id="IPR036457">
    <property type="entry name" value="PPM-type-like_dom_sf"/>
</dbReference>
<evidence type="ECO:0000313" key="6">
    <source>
        <dbReference type="Proteomes" id="UP000577956"/>
    </source>
</evidence>
<feature type="domain" description="PPM-type phosphatase" evidence="3">
    <location>
        <begin position="151"/>
        <end position="359"/>
    </location>
</feature>
<evidence type="ECO:0000256" key="2">
    <source>
        <dbReference type="SAM" id="Phobius"/>
    </source>
</evidence>
<dbReference type="InterPro" id="IPR052016">
    <property type="entry name" value="Bact_Sigma-Reg"/>
</dbReference>
<comment type="caution">
    <text evidence="5">The sequence shown here is derived from an EMBL/GenBank/DDBJ whole genome shotgun (WGS) entry which is preliminary data.</text>
</comment>
<feature type="transmembrane region" description="Helical" evidence="2">
    <location>
        <begin position="69"/>
        <end position="89"/>
    </location>
</feature>
<dbReference type="SMART" id="SM00331">
    <property type="entry name" value="PP2C_SIG"/>
    <property type="match status" value="1"/>
</dbReference>
<keyword evidence="1" id="KW-0378">Hydrolase</keyword>
<proteinExistence type="predicted"/>
<dbReference type="Pfam" id="PF07228">
    <property type="entry name" value="SpoIIE"/>
    <property type="match status" value="1"/>
</dbReference>
<keyword evidence="2" id="KW-0812">Transmembrane</keyword>
<reference evidence="5 6" key="1">
    <citation type="submission" date="2020-07" db="EMBL/GenBank/DDBJ databases">
        <title>Sequencing the genomes of 1000 actinobacteria strains.</title>
        <authorList>
            <person name="Klenk H.-P."/>
        </authorList>
    </citation>
    <scope>NUCLEOTIDE SEQUENCE [LARGE SCALE GENOMIC DNA]</scope>
    <source>
        <strain evidence="5 6">DSM 24482</strain>
    </source>
</reference>
<dbReference type="Proteomes" id="UP000618382">
    <property type="component" value="Unassembled WGS sequence"/>
</dbReference>
<keyword evidence="2" id="KW-0472">Membrane</keyword>
<dbReference type="EMBL" id="JACCBK010000001">
    <property type="protein sequence ID" value="NYD87976.1"/>
    <property type="molecule type" value="Genomic_DNA"/>
</dbReference>